<proteinExistence type="predicted"/>
<evidence type="ECO:0000313" key="2">
    <source>
        <dbReference type="EMBL" id="MBC3802930.1"/>
    </source>
</evidence>
<feature type="compositionally biased region" description="Basic and acidic residues" evidence="1">
    <location>
        <begin position="201"/>
        <end position="218"/>
    </location>
</feature>
<dbReference type="EMBL" id="WJBC01000001">
    <property type="protein sequence ID" value="MBC3802930.1"/>
    <property type="molecule type" value="Genomic_DNA"/>
</dbReference>
<name>A0ABR6WRD8_9FIRM</name>
<comment type="caution">
    <text evidence="2">The sequence shown here is derived from an EMBL/GenBank/DDBJ whole genome shotgun (WGS) entry which is preliminary data.</text>
</comment>
<evidence type="ECO:0000313" key="3">
    <source>
        <dbReference type="Proteomes" id="UP000603234"/>
    </source>
</evidence>
<protein>
    <submittedName>
        <fullName evidence="2">Uncharacterized protein</fullName>
    </submittedName>
</protein>
<feature type="compositionally biased region" description="Polar residues" evidence="1">
    <location>
        <begin position="220"/>
        <end position="253"/>
    </location>
</feature>
<dbReference type="Proteomes" id="UP000603234">
    <property type="component" value="Unassembled WGS sequence"/>
</dbReference>
<evidence type="ECO:0000256" key="1">
    <source>
        <dbReference type="SAM" id="MobiDB-lite"/>
    </source>
</evidence>
<feature type="compositionally biased region" description="Low complexity" evidence="1">
    <location>
        <begin position="254"/>
        <end position="268"/>
    </location>
</feature>
<feature type="region of interest" description="Disordered" evidence="1">
    <location>
        <begin position="198"/>
        <end position="268"/>
    </location>
</feature>
<organism evidence="2 3">
    <name type="scientific">Acetobacterium fimetarium</name>
    <dbReference type="NCBI Taxonomy" id="52691"/>
    <lineage>
        <taxon>Bacteria</taxon>
        <taxon>Bacillati</taxon>
        <taxon>Bacillota</taxon>
        <taxon>Clostridia</taxon>
        <taxon>Eubacteriales</taxon>
        <taxon>Eubacteriaceae</taxon>
        <taxon>Acetobacterium</taxon>
    </lineage>
</organism>
<sequence>MNINSIAKNLYTSYRNMTASQKAAAASPTVNQTATAKTDSLDISAAALAKMDNPDDNEPLSATSGKDALPITRGKKAHSFIIHFRDSAMVSRAVTRGYITVNGVDIPLSDEVKKQLTEIDAQAHADREAAFFKRTIDHNLAVAEQQSEVWASAFKDLDEAIEIAAKLSAGRNVSDAEIKKLMEISPQLYAMAMAAKMMAESQERQTEQQDQPETKMTRPEPTTSNSAAAPQGVSESDTEWQSYETQMTVSMAGTPTVTDVAEAEVTVN</sequence>
<reference evidence="2 3" key="1">
    <citation type="journal article" date="2020" name="mSystems">
        <title>Defining Genomic and Predicted Metabolic Features of the Acetobacterium Genus.</title>
        <authorList>
            <person name="Ross D.E."/>
            <person name="Marshall C.W."/>
            <person name="Gulliver D."/>
            <person name="May H.D."/>
            <person name="Norman R.S."/>
        </authorList>
    </citation>
    <scope>NUCLEOTIDE SEQUENCE [LARGE SCALE GENOMIC DNA]</scope>
    <source>
        <strain evidence="2 3">DSM 8238</strain>
    </source>
</reference>
<dbReference type="RefSeq" id="WP_186840852.1">
    <property type="nucleotide sequence ID" value="NZ_WJBC01000001.1"/>
</dbReference>
<gene>
    <name evidence="2" type="ORF">GH808_00540</name>
</gene>
<accession>A0ABR6WRD8</accession>
<keyword evidence="3" id="KW-1185">Reference proteome</keyword>